<dbReference type="AlphaFoldDB" id="A0AAP0HTC7"/>
<evidence type="ECO:0000313" key="3">
    <source>
        <dbReference type="Proteomes" id="UP001419268"/>
    </source>
</evidence>
<protein>
    <submittedName>
        <fullName evidence="2">Uncharacterized protein</fullName>
    </submittedName>
</protein>
<sequence>MQGSYLNHVHGDPTLRKHQKSRSKLVGSTRRNIAQGTVWEGKTQSWREEKQENNQLWGSGVVEPLVGHRGQSQRSR</sequence>
<reference evidence="2 3" key="1">
    <citation type="submission" date="2024-01" db="EMBL/GenBank/DDBJ databases">
        <title>Genome assemblies of Stephania.</title>
        <authorList>
            <person name="Yang L."/>
        </authorList>
    </citation>
    <scope>NUCLEOTIDE SEQUENCE [LARGE SCALE GENOMIC DNA]</scope>
    <source>
        <strain evidence="2">JXDWG</strain>
        <tissue evidence="2">Leaf</tissue>
    </source>
</reference>
<organism evidence="2 3">
    <name type="scientific">Stephania cephalantha</name>
    <dbReference type="NCBI Taxonomy" id="152367"/>
    <lineage>
        <taxon>Eukaryota</taxon>
        <taxon>Viridiplantae</taxon>
        <taxon>Streptophyta</taxon>
        <taxon>Embryophyta</taxon>
        <taxon>Tracheophyta</taxon>
        <taxon>Spermatophyta</taxon>
        <taxon>Magnoliopsida</taxon>
        <taxon>Ranunculales</taxon>
        <taxon>Menispermaceae</taxon>
        <taxon>Menispermoideae</taxon>
        <taxon>Cissampelideae</taxon>
        <taxon>Stephania</taxon>
    </lineage>
</organism>
<proteinExistence type="predicted"/>
<name>A0AAP0HTC7_9MAGN</name>
<evidence type="ECO:0000313" key="2">
    <source>
        <dbReference type="EMBL" id="KAK9100633.1"/>
    </source>
</evidence>
<comment type="caution">
    <text evidence="2">The sequence shown here is derived from an EMBL/GenBank/DDBJ whole genome shotgun (WGS) entry which is preliminary data.</text>
</comment>
<keyword evidence="3" id="KW-1185">Reference proteome</keyword>
<gene>
    <name evidence="2" type="ORF">Scep_024063</name>
</gene>
<dbReference type="EMBL" id="JBBNAG010000010">
    <property type="protein sequence ID" value="KAK9100633.1"/>
    <property type="molecule type" value="Genomic_DNA"/>
</dbReference>
<feature type="region of interest" description="Disordered" evidence="1">
    <location>
        <begin position="1"/>
        <end position="76"/>
    </location>
</feature>
<dbReference type="Proteomes" id="UP001419268">
    <property type="component" value="Unassembled WGS sequence"/>
</dbReference>
<evidence type="ECO:0000256" key="1">
    <source>
        <dbReference type="SAM" id="MobiDB-lite"/>
    </source>
</evidence>
<accession>A0AAP0HTC7</accession>